<gene>
    <name evidence="2" type="ORF">GMBLW1_38000</name>
</gene>
<dbReference type="KEGG" id="tim:GMBLW1_38000"/>
<dbReference type="Pfam" id="PF03473">
    <property type="entry name" value="MOSC"/>
    <property type="match status" value="1"/>
</dbReference>
<evidence type="ECO:0000313" key="3">
    <source>
        <dbReference type="Proteomes" id="UP000464378"/>
    </source>
</evidence>
<dbReference type="EMBL" id="LR586016">
    <property type="protein sequence ID" value="VIP05393.1"/>
    <property type="molecule type" value="Genomic_DNA"/>
</dbReference>
<keyword evidence="3" id="KW-1185">Reference proteome</keyword>
<dbReference type="SUPFAM" id="SSF50800">
    <property type="entry name" value="PK beta-barrel domain-like"/>
    <property type="match status" value="1"/>
</dbReference>
<feature type="domain" description="MOSC" evidence="1">
    <location>
        <begin position="19"/>
        <end position="152"/>
    </location>
</feature>
<dbReference type="EMBL" id="LR593887">
    <property type="protein sequence ID" value="VTS08142.1"/>
    <property type="molecule type" value="Genomic_DNA"/>
</dbReference>
<dbReference type="InParanoid" id="A0A6C2YW56"/>
<sequence>MTGELIGIFITSEEGGQPISVPNVDAIAGKGLRGDRYQMPEATPRKQLPDQQVTLIAIEAIQAANEKLQQAFPPEQFRRNLLTQNVDLNALVGQIFTIGSVQLRGVEPCDPCRRLEKFTCKGMIAALKKHGGLRCEILQSGTLHPGLPIQLTPTPEDAA</sequence>
<reference evidence="2" key="1">
    <citation type="submission" date="2019-04" db="EMBL/GenBank/DDBJ databases">
        <authorList>
            <consortium name="Science for Life Laboratories"/>
        </authorList>
    </citation>
    <scope>NUCLEOTIDE SEQUENCE</scope>
    <source>
        <strain evidence="2">MBLW1</strain>
    </source>
</reference>
<dbReference type="Proteomes" id="UP000464378">
    <property type="component" value="Chromosome"/>
</dbReference>
<dbReference type="GO" id="GO:0030170">
    <property type="term" value="F:pyridoxal phosphate binding"/>
    <property type="evidence" value="ECO:0007669"/>
    <property type="project" value="InterPro"/>
</dbReference>
<accession>A0A6C2YW56</accession>
<dbReference type="RefSeq" id="WP_162660469.1">
    <property type="nucleotide sequence ID" value="NZ_LR593887.1"/>
</dbReference>
<dbReference type="InterPro" id="IPR005302">
    <property type="entry name" value="MoCF_Sase_C"/>
</dbReference>
<dbReference type="InterPro" id="IPR052716">
    <property type="entry name" value="MOSC_domain"/>
</dbReference>
<dbReference type="Gene3D" id="2.40.33.20">
    <property type="entry name" value="PK beta-barrel domain-like"/>
    <property type="match status" value="1"/>
</dbReference>
<dbReference type="InterPro" id="IPR011037">
    <property type="entry name" value="Pyrv_Knase-like_insert_dom_sf"/>
</dbReference>
<dbReference type="AlphaFoldDB" id="A0A6C2YW56"/>
<organism evidence="2">
    <name type="scientific">Tuwongella immobilis</name>
    <dbReference type="NCBI Taxonomy" id="692036"/>
    <lineage>
        <taxon>Bacteria</taxon>
        <taxon>Pseudomonadati</taxon>
        <taxon>Planctomycetota</taxon>
        <taxon>Planctomycetia</taxon>
        <taxon>Gemmatales</taxon>
        <taxon>Gemmataceae</taxon>
        <taxon>Tuwongella</taxon>
    </lineage>
</organism>
<dbReference type="PANTHER" id="PTHR36930:SF1">
    <property type="entry name" value="MOSC DOMAIN-CONTAINING PROTEIN"/>
    <property type="match status" value="1"/>
</dbReference>
<name>A0A6C2YW56_9BACT</name>
<evidence type="ECO:0000259" key="1">
    <source>
        <dbReference type="PROSITE" id="PS51340"/>
    </source>
</evidence>
<proteinExistence type="predicted"/>
<evidence type="ECO:0000313" key="2">
    <source>
        <dbReference type="EMBL" id="VIP05393.1"/>
    </source>
</evidence>
<dbReference type="PANTHER" id="PTHR36930">
    <property type="entry name" value="METAL-SULFUR CLUSTER BIOSYNTHESIS PROTEINS YUAD-RELATED"/>
    <property type="match status" value="1"/>
</dbReference>
<dbReference type="GO" id="GO:0003824">
    <property type="term" value="F:catalytic activity"/>
    <property type="evidence" value="ECO:0007669"/>
    <property type="project" value="InterPro"/>
</dbReference>
<protein>
    <recommendedName>
        <fullName evidence="1">MOSC domain-containing protein</fullName>
    </recommendedName>
</protein>
<dbReference type="PROSITE" id="PS51340">
    <property type="entry name" value="MOSC"/>
    <property type="match status" value="1"/>
</dbReference>
<dbReference type="GO" id="GO:0030151">
    <property type="term" value="F:molybdenum ion binding"/>
    <property type="evidence" value="ECO:0007669"/>
    <property type="project" value="InterPro"/>
</dbReference>